<sequence length="86" mass="9078">IVTCLSTFKLTATSKPTNLPATSIGGEHIVSCLSTFELGSTSTTYHVASKLPSTHTTSKASKDHGQQLSNSICALDILLHYGRLGM</sequence>
<feature type="non-terminal residue" evidence="1">
    <location>
        <position position="1"/>
    </location>
</feature>
<dbReference type="AlphaFoldDB" id="A0A0V0GIH6"/>
<name>A0A0V0GIH6_SOLCH</name>
<proteinExistence type="predicted"/>
<reference evidence="1" key="1">
    <citation type="submission" date="2015-12" db="EMBL/GenBank/DDBJ databases">
        <title>Gene expression during late stages of embryo sac development: a critical building block for successful pollen-pistil interactions.</title>
        <authorList>
            <person name="Liu Y."/>
            <person name="Joly V."/>
            <person name="Sabar M."/>
            <person name="Matton D.P."/>
        </authorList>
    </citation>
    <scope>NUCLEOTIDE SEQUENCE</scope>
</reference>
<protein>
    <submittedName>
        <fullName evidence="1">Putative ovule protein</fullName>
    </submittedName>
</protein>
<accession>A0A0V0GIH6</accession>
<dbReference type="EMBL" id="GEDG01037590">
    <property type="protein sequence ID" value="JAP08047.1"/>
    <property type="molecule type" value="Transcribed_RNA"/>
</dbReference>
<dbReference type="EMBL" id="GEDG01027002">
    <property type="protein sequence ID" value="JAP14135.1"/>
    <property type="molecule type" value="Transcribed_RNA"/>
</dbReference>
<evidence type="ECO:0000313" key="1">
    <source>
        <dbReference type="EMBL" id="JAP08047.1"/>
    </source>
</evidence>
<organism evidence="1">
    <name type="scientific">Solanum chacoense</name>
    <name type="common">Chaco potato</name>
    <dbReference type="NCBI Taxonomy" id="4108"/>
    <lineage>
        <taxon>Eukaryota</taxon>
        <taxon>Viridiplantae</taxon>
        <taxon>Streptophyta</taxon>
        <taxon>Embryophyta</taxon>
        <taxon>Tracheophyta</taxon>
        <taxon>Spermatophyta</taxon>
        <taxon>Magnoliopsida</taxon>
        <taxon>eudicotyledons</taxon>
        <taxon>Gunneridae</taxon>
        <taxon>Pentapetalae</taxon>
        <taxon>asterids</taxon>
        <taxon>lamiids</taxon>
        <taxon>Solanales</taxon>
        <taxon>Solanaceae</taxon>
        <taxon>Solanoideae</taxon>
        <taxon>Solaneae</taxon>
        <taxon>Solanum</taxon>
    </lineage>
</organism>